<accession>A0A2T0S0G1</accession>
<dbReference type="InterPro" id="IPR057326">
    <property type="entry name" value="KR_dom"/>
</dbReference>
<dbReference type="PRINTS" id="PR00080">
    <property type="entry name" value="SDRFAMILY"/>
</dbReference>
<organism evidence="5 6">
    <name type="scientific">Aliiruegeria haliotis</name>
    <dbReference type="NCBI Taxonomy" id="1280846"/>
    <lineage>
        <taxon>Bacteria</taxon>
        <taxon>Pseudomonadati</taxon>
        <taxon>Pseudomonadota</taxon>
        <taxon>Alphaproteobacteria</taxon>
        <taxon>Rhodobacterales</taxon>
        <taxon>Roseobacteraceae</taxon>
        <taxon>Aliiruegeria</taxon>
    </lineage>
</organism>
<protein>
    <submittedName>
        <fullName evidence="5">NAD(P)-dependent dehydrogenase (Short-subunit alcohol dehydrogenase family)</fullName>
    </submittedName>
</protein>
<dbReference type="FunFam" id="3.40.50.720:FF:000084">
    <property type="entry name" value="Short-chain dehydrogenase reductase"/>
    <property type="match status" value="1"/>
</dbReference>
<feature type="domain" description="Ketoreductase" evidence="4">
    <location>
        <begin position="6"/>
        <end position="191"/>
    </location>
</feature>
<dbReference type="InterPro" id="IPR020904">
    <property type="entry name" value="Sc_DH/Rdtase_CS"/>
</dbReference>
<dbReference type="Proteomes" id="UP000239480">
    <property type="component" value="Unassembled WGS sequence"/>
</dbReference>
<dbReference type="GO" id="GO:0005997">
    <property type="term" value="P:xylulose metabolic process"/>
    <property type="evidence" value="ECO:0007669"/>
    <property type="project" value="TreeGrafter"/>
</dbReference>
<dbReference type="SUPFAM" id="SSF51735">
    <property type="entry name" value="NAD(P)-binding Rossmann-fold domains"/>
    <property type="match status" value="1"/>
</dbReference>
<dbReference type="Gene3D" id="3.40.50.720">
    <property type="entry name" value="NAD(P)-binding Rossmann-like Domain"/>
    <property type="match status" value="1"/>
</dbReference>
<dbReference type="PANTHER" id="PTHR44252">
    <property type="entry name" value="D-ERYTHRULOSE REDUCTASE"/>
    <property type="match status" value="1"/>
</dbReference>
<evidence type="ECO:0000256" key="3">
    <source>
        <dbReference type="ARBA" id="ARBA00022857"/>
    </source>
</evidence>
<dbReference type="GO" id="GO:0050038">
    <property type="term" value="F:L-xylulose reductase (NADPH) activity"/>
    <property type="evidence" value="ECO:0007669"/>
    <property type="project" value="TreeGrafter"/>
</dbReference>
<name>A0A2T0S0G1_9RHOB</name>
<reference evidence="5 6" key="1">
    <citation type="submission" date="2018-03" db="EMBL/GenBank/DDBJ databases">
        <title>Genomic Encyclopedia of Archaeal and Bacterial Type Strains, Phase II (KMG-II): from individual species to whole genera.</title>
        <authorList>
            <person name="Goeker M."/>
        </authorList>
    </citation>
    <scope>NUCLEOTIDE SEQUENCE [LARGE SCALE GENOMIC DNA]</scope>
    <source>
        <strain evidence="5 6">DSM 29328</strain>
    </source>
</reference>
<dbReference type="InterPro" id="IPR036291">
    <property type="entry name" value="NAD(P)-bd_dom_sf"/>
</dbReference>
<evidence type="ECO:0000256" key="2">
    <source>
        <dbReference type="ARBA" id="ARBA00011881"/>
    </source>
</evidence>
<dbReference type="EMBL" id="PVTD01000001">
    <property type="protein sequence ID" value="PRY26921.1"/>
    <property type="molecule type" value="Genomic_DNA"/>
</dbReference>
<evidence type="ECO:0000313" key="5">
    <source>
        <dbReference type="EMBL" id="PRY26921.1"/>
    </source>
</evidence>
<comment type="similarity">
    <text evidence="1">Belongs to the short-chain dehydrogenases/reductases (SDR) family.</text>
</comment>
<comment type="subunit">
    <text evidence="2">Homotetramer.</text>
</comment>
<dbReference type="PANTHER" id="PTHR44252:SF3">
    <property type="entry name" value="D-ERYTHRULOSE REDUCTASE-RELATED"/>
    <property type="match status" value="1"/>
</dbReference>
<dbReference type="GO" id="GO:0004090">
    <property type="term" value="F:carbonyl reductase (NADPH) activity"/>
    <property type="evidence" value="ECO:0007669"/>
    <property type="project" value="TreeGrafter"/>
</dbReference>
<evidence type="ECO:0000256" key="1">
    <source>
        <dbReference type="ARBA" id="ARBA00006484"/>
    </source>
</evidence>
<dbReference type="PRINTS" id="PR00081">
    <property type="entry name" value="GDHRDH"/>
</dbReference>
<dbReference type="RefSeq" id="WP_106203621.1">
    <property type="nucleotide sequence ID" value="NZ_PVTD01000001.1"/>
</dbReference>
<dbReference type="SMART" id="SM00822">
    <property type="entry name" value="PKS_KR"/>
    <property type="match status" value="1"/>
</dbReference>
<dbReference type="AlphaFoldDB" id="A0A2T0S0G1"/>
<comment type="caution">
    <text evidence="5">The sequence shown here is derived from an EMBL/GenBank/DDBJ whole genome shotgun (WGS) entry which is preliminary data.</text>
</comment>
<dbReference type="PROSITE" id="PS00061">
    <property type="entry name" value="ADH_SHORT"/>
    <property type="match status" value="1"/>
</dbReference>
<evidence type="ECO:0000313" key="6">
    <source>
        <dbReference type="Proteomes" id="UP000239480"/>
    </source>
</evidence>
<dbReference type="InterPro" id="IPR002347">
    <property type="entry name" value="SDR_fam"/>
</dbReference>
<dbReference type="InterPro" id="IPR051737">
    <property type="entry name" value="L-xylulose/Carbonyl_redctase"/>
</dbReference>
<keyword evidence="6" id="KW-1185">Reference proteome</keyword>
<sequence length="241" mass="25277">MDFSNKTVVVTGAGKGIGREISLGLSKMGAQIVPMARTEADLQSLCDVIGGRYIVVDLADAVAARNAAREAMPADFLVNCAGTNILQSFLDVSTDDFDRIIATNLRAAMIVSQEFAAHRIENGGGGAIVQVSSMSSFVGFADHAAYCASKGGLDAMSRVMANELGEHGIRVNCVNPIITLTELAAEAWSDPAKSRPVLDRMPIGRFAETGDIAGIVAFLLSDASEMINGHSLPVDGGFLSR</sequence>
<dbReference type="Pfam" id="PF13561">
    <property type="entry name" value="adh_short_C2"/>
    <property type="match status" value="1"/>
</dbReference>
<dbReference type="GO" id="GO:0006006">
    <property type="term" value="P:glucose metabolic process"/>
    <property type="evidence" value="ECO:0007669"/>
    <property type="project" value="TreeGrafter"/>
</dbReference>
<dbReference type="OrthoDB" id="286404at2"/>
<keyword evidence="3" id="KW-0521">NADP</keyword>
<proteinExistence type="inferred from homology"/>
<gene>
    <name evidence="5" type="ORF">CLV78_1011026</name>
</gene>
<evidence type="ECO:0000259" key="4">
    <source>
        <dbReference type="SMART" id="SM00822"/>
    </source>
</evidence>